<protein>
    <submittedName>
        <fullName evidence="2">Uncharacterized protein</fullName>
    </submittedName>
</protein>
<comment type="caution">
    <text evidence="2">The sequence shown here is derived from an EMBL/GenBank/DDBJ whole genome shotgun (WGS) entry which is preliminary data.</text>
</comment>
<accession>G9P7S0</accession>
<proteinExistence type="predicted"/>
<name>G9P7S0_HYPAI</name>
<evidence type="ECO:0000313" key="2">
    <source>
        <dbReference type="EMBL" id="EHK40823.1"/>
    </source>
</evidence>
<dbReference type="HOGENOM" id="CLU_1428175_0_0_1"/>
<dbReference type="EMBL" id="ABDG02000027">
    <property type="protein sequence ID" value="EHK40823.1"/>
    <property type="molecule type" value="Genomic_DNA"/>
</dbReference>
<evidence type="ECO:0000313" key="3">
    <source>
        <dbReference type="Proteomes" id="UP000005426"/>
    </source>
</evidence>
<gene>
    <name evidence="2" type="ORF">TRIATDRAFT_85327</name>
</gene>
<reference evidence="2 3" key="1">
    <citation type="journal article" date="2011" name="Genome Biol.">
        <title>Comparative genome sequence analysis underscores mycoparasitism as the ancestral life style of Trichoderma.</title>
        <authorList>
            <person name="Kubicek C.P."/>
            <person name="Herrera-Estrella A."/>
            <person name="Seidl-Seiboth V."/>
            <person name="Martinez D.A."/>
            <person name="Druzhinina I.S."/>
            <person name="Thon M."/>
            <person name="Zeilinger S."/>
            <person name="Casas-Flores S."/>
            <person name="Horwitz B.A."/>
            <person name="Mukherjee P.K."/>
            <person name="Mukherjee M."/>
            <person name="Kredics L."/>
            <person name="Alcaraz L.D."/>
            <person name="Aerts A."/>
            <person name="Antal Z."/>
            <person name="Atanasova L."/>
            <person name="Cervantes-Badillo M.G."/>
            <person name="Challacombe J."/>
            <person name="Chertkov O."/>
            <person name="McCluskey K."/>
            <person name="Coulpier F."/>
            <person name="Deshpande N."/>
            <person name="von Doehren H."/>
            <person name="Ebbole D.J."/>
            <person name="Esquivel-Naranjo E.U."/>
            <person name="Fekete E."/>
            <person name="Flipphi M."/>
            <person name="Glaser F."/>
            <person name="Gomez-Rodriguez E.Y."/>
            <person name="Gruber S."/>
            <person name="Han C."/>
            <person name="Henrissat B."/>
            <person name="Hermosa R."/>
            <person name="Hernandez-Onate M."/>
            <person name="Karaffa L."/>
            <person name="Kosti I."/>
            <person name="Le Crom S."/>
            <person name="Lindquist E."/>
            <person name="Lucas S."/>
            <person name="Luebeck M."/>
            <person name="Luebeck P.S."/>
            <person name="Margeot A."/>
            <person name="Metz B."/>
            <person name="Misra M."/>
            <person name="Nevalainen H."/>
            <person name="Omann M."/>
            <person name="Packer N."/>
            <person name="Perrone G."/>
            <person name="Uresti-Rivera E.E."/>
            <person name="Salamov A."/>
            <person name="Schmoll M."/>
            <person name="Seiboth B."/>
            <person name="Shapiro H."/>
            <person name="Sukno S."/>
            <person name="Tamayo-Ramos J.A."/>
            <person name="Tisch D."/>
            <person name="Wiest A."/>
            <person name="Wilkinson H.H."/>
            <person name="Zhang M."/>
            <person name="Coutinho P.M."/>
            <person name="Kenerley C.M."/>
            <person name="Monte E."/>
            <person name="Baker S.E."/>
            <person name="Grigoriev I.V."/>
        </authorList>
    </citation>
    <scope>NUCLEOTIDE SEQUENCE [LARGE SCALE GENOMIC DNA]</scope>
    <source>
        <strain evidence="3">ATCC 20476 / IMI 206040</strain>
    </source>
</reference>
<sequence>MPRAPLFLLPAASCSAVHLESSQSGTSTAGEWMAAQPSVSCWPRPRLHVNGAGRGDLTDVYRGSCSHNPPRLRIPRSAAGLSAKRCRPRCSQGEGRWGLGIGPHPDSTERGSRRSVAKPWWRWWCGFRCGLSEAGTLKCRADCGEIVITKPEQRERREFEANVTYKENIVEVKRPKICICTESPCQRYHR</sequence>
<keyword evidence="3" id="KW-1185">Reference proteome</keyword>
<feature type="chain" id="PRO_5003525159" evidence="1">
    <location>
        <begin position="17"/>
        <end position="190"/>
    </location>
</feature>
<dbReference type="Proteomes" id="UP000005426">
    <property type="component" value="Unassembled WGS sequence"/>
</dbReference>
<keyword evidence="1" id="KW-0732">Signal</keyword>
<dbReference type="AlphaFoldDB" id="G9P7S0"/>
<evidence type="ECO:0000256" key="1">
    <source>
        <dbReference type="SAM" id="SignalP"/>
    </source>
</evidence>
<organism evidence="2 3">
    <name type="scientific">Hypocrea atroviridis (strain ATCC 20476 / IMI 206040)</name>
    <name type="common">Trichoderma atroviride</name>
    <dbReference type="NCBI Taxonomy" id="452589"/>
    <lineage>
        <taxon>Eukaryota</taxon>
        <taxon>Fungi</taxon>
        <taxon>Dikarya</taxon>
        <taxon>Ascomycota</taxon>
        <taxon>Pezizomycotina</taxon>
        <taxon>Sordariomycetes</taxon>
        <taxon>Hypocreomycetidae</taxon>
        <taxon>Hypocreales</taxon>
        <taxon>Hypocreaceae</taxon>
        <taxon>Trichoderma</taxon>
    </lineage>
</organism>
<feature type="signal peptide" evidence="1">
    <location>
        <begin position="1"/>
        <end position="16"/>
    </location>
</feature>